<organism evidence="1 2">
    <name type="scientific">Staurois parvus</name>
    <dbReference type="NCBI Taxonomy" id="386267"/>
    <lineage>
        <taxon>Eukaryota</taxon>
        <taxon>Metazoa</taxon>
        <taxon>Chordata</taxon>
        <taxon>Craniata</taxon>
        <taxon>Vertebrata</taxon>
        <taxon>Euteleostomi</taxon>
        <taxon>Amphibia</taxon>
        <taxon>Batrachia</taxon>
        <taxon>Anura</taxon>
        <taxon>Neobatrachia</taxon>
        <taxon>Ranoidea</taxon>
        <taxon>Ranidae</taxon>
        <taxon>Staurois</taxon>
    </lineage>
</organism>
<evidence type="ECO:0000313" key="1">
    <source>
        <dbReference type="EMBL" id="CAI9532304.1"/>
    </source>
</evidence>
<name>A0ABN9AA22_9NEOB</name>
<evidence type="ECO:0000313" key="2">
    <source>
        <dbReference type="Proteomes" id="UP001162483"/>
    </source>
</evidence>
<feature type="non-terminal residue" evidence="1">
    <location>
        <position position="58"/>
    </location>
</feature>
<reference evidence="1" key="1">
    <citation type="submission" date="2023-05" db="EMBL/GenBank/DDBJ databases">
        <authorList>
            <person name="Stuckert A."/>
        </authorList>
    </citation>
    <scope>NUCLEOTIDE SEQUENCE</scope>
</reference>
<comment type="caution">
    <text evidence="1">The sequence shown here is derived from an EMBL/GenBank/DDBJ whole genome shotgun (WGS) entry which is preliminary data.</text>
</comment>
<dbReference type="EMBL" id="CATNWA010000050">
    <property type="protein sequence ID" value="CAI9532304.1"/>
    <property type="molecule type" value="Genomic_DNA"/>
</dbReference>
<gene>
    <name evidence="1" type="ORF">SPARVUS_LOCUS125910</name>
</gene>
<keyword evidence="2" id="KW-1185">Reference proteome</keyword>
<accession>A0ABN9AA22</accession>
<dbReference type="Proteomes" id="UP001162483">
    <property type="component" value="Unassembled WGS sequence"/>
</dbReference>
<sequence>MRLANEEGDTIVKTRDNQGGNTLLSSFRRTGVADVGEVGDVGDVVEVGDVREVGDVVE</sequence>
<protein>
    <submittedName>
        <fullName evidence="1">Uncharacterized protein</fullName>
    </submittedName>
</protein>
<proteinExistence type="predicted"/>